<dbReference type="EMBL" id="UIDG01000284">
    <property type="protein sequence ID" value="SUS06971.1"/>
    <property type="molecule type" value="Genomic_DNA"/>
</dbReference>
<dbReference type="InterPro" id="IPR035437">
    <property type="entry name" value="SNase_OB-fold_sf"/>
</dbReference>
<accession>A0A380TGX6</accession>
<dbReference type="SUPFAM" id="SSF50199">
    <property type="entry name" value="Staphylococcal nuclease"/>
    <property type="match status" value="1"/>
</dbReference>
<protein>
    <recommendedName>
        <fullName evidence="2">TNase-like domain-containing protein</fullName>
    </recommendedName>
</protein>
<proteinExistence type="predicted"/>
<sequence length="60" mass="6596">MPKGNDRYGRVLATCFVGGENLNDRIVREGWALDFRRPPTPRFPAPAPAGRRPAPCASDT</sequence>
<dbReference type="Pfam" id="PF00565">
    <property type="entry name" value="SNase"/>
    <property type="match status" value="1"/>
</dbReference>
<evidence type="ECO:0000259" key="2">
    <source>
        <dbReference type="Pfam" id="PF00565"/>
    </source>
</evidence>
<feature type="region of interest" description="Disordered" evidence="1">
    <location>
        <begin position="37"/>
        <end position="60"/>
    </location>
</feature>
<dbReference type="AlphaFoldDB" id="A0A380TGX6"/>
<feature type="domain" description="TNase-like" evidence="2">
    <location>
        <begin position="3"/>
        <end position="34"/>
    </location>
</feature>
<dbReference type="Gene3D" id="2.40.50.90">
    <property type="match status" value="1"/>
</dbReference>
<evidence type="ECO:0000256" key="1">
    <source>
        <dbReference type="SAM" id="MobiDB-lite"/>
    </source>
</evidence>
<feature type="compositionally biased region" description="Low complexity" evidence="1">
    <location>
        <begin position="48"/>
        <end position="60"/>
    </location>
</feature>
<reference evidence="3" key="1">
    <citation type="submission" date="2018-07" db="EMBL/GenBank/DDBJ databases">
        <authorList>
            <person name="Quirk P.G."/>
            <person name="Krulwich T.A."/>
        </authorList>
    </citation>
    <scope>NUCLEOTIDE SEQUENCE</scope>
</reference>
<name>A0A380TGX6_9ZZZZ</name>
<feature type="compositionally biased region" description="Pro residues" evidence="1">
    <location>
        <begin position="38"/>
        <end position="47"/>
    </location>
</feature>
<organism evidence="3">
    <name type="scientific">metagenome</name>
    <dbReference type="NCBI Taxonomy" id="256318"/>
    <lineage>
        <taxon>unclassified sequences</taxon>
        <taxon>metagenomes</taxon>
    </lineage>
</organism>
<gene>
    <name evidence="3" type="ORF">DF3PB_3540002</name>
</gene>
<dbReference type="InterPro" id="IPR016071">
    <property type="entry name" value="Staphylococal_nuclease_OB-fold"/>
</dbReference>
<evidence type="ECO:0000313" key="3">
    <source>
        <dbReference type="EMBL" id="SUS06971.1"/>
    </source>
</evidence>